<feature type="signal peptide" evidence="10">
    <location>
        <begin position="1"/>
        <end position="19"/>
    </location>
</feature>
<dbReference type="Pfam" id="PF25106">
    <property type="entry name" value="VWA_4"/>
    <property type="match status" value="1"/>
</dbReference>
<evidence type="ECO:0000256" key="4">
    <source>
        <dbReference type="ARBA" id="ARBA00022692"/>
    </source>
</evidence>
<evidence type="ECO:0000256" key="9">
    <source>
        <dbReference type="ARBA" id="ARBA00023157"/>
    </source>
</evidence>
<dbReference type="SUPFAM" id="SSF53300">
    <property type="entry name" value="vWA-like"/>
    <property type="match status" value="1"/>
</dbReference>
<dbReference type="PANTHER" id="PTHR22906:SF43">
    <property type="entry name" value="PROPERDIN"/>
    <property type="match status" value="1"/>
</dbReference>
<dbReference type="KEGG" id="aten:116297261"/>
<dbReference type="SMART" id="SM00209">
    <property type="entry name" value="TSP1"/>
    <property type="match status" value="5"/>
</dbReference>
<dbReference type="SUPFAM" id="SSF82895">
    <property type="entry name" value="TSP-1 type 1 repeat"/>
    <property type="match status" value="5"/>
</dbReference>
<evidence type="ECO:0000256" key="7">
    <source>
        <dbReference type="ARBA" id="ARBA00022989"/>
    </source>
</evidence>
<evidence type="ECO:0000256" key="6">
    <source>
        <dbReference type="ARBA" id="ARBA00022737"/>
    </source>
</evidence>
<name>A0A6P8I0R0_ACTTE</name>
<evidence type="ECO:0000313" key="13">
    <source>
        <dbReference type="RefSeq" id="XP_031561318.1"/>
    </source>
</evidence>
<dbReference type="InterPro" id="IPR052065">
    <property type="entry name" value="Compl_asym_regulator"/>
</dbReference>
<protein>
    <submittedName>
        <fullName evidence="13">Hemicentin-1-like</fullName>
    </submittedName>
</protein>
<dbReference type="AlphaFoldDB" id="A0A6P8I0R0"/>
<keyword evidence="7" id="KW-1133">Transmembrane helix</keyword>
<reference evidence="13" key="1">
    <citation type="submission" date="2025-08" db="UniProtKB">
        <authorList>
            <consortium name="RefSeq"/>
        </authorList>
    </citation>
    <scope>IDENTIFICATION</scope>
    <source>
        <tissue evidence="13">Tentacle</tissue>
    </source>
</reference>
<dbReference type="OrthoDB" id="301415at2759"/>
<evidence type="ECO:0000256" key="5">
    <source>
        <dbReference type="ARBA" id="ARBA00022729"/>
    </source>
</evidence>
<evidence type="ECO:0000256" key="8">
    <source>
        <dbReference type="ARBA" id="ARBA00023136"/>
    </source>
</evidence>
<feature type="domain" description="Hemicentin-1-like von Willebrand factor A" evidence="11">
    <location>
        <begin position="570"/>
        <end position="681"/>
    </location>
</feature>
<keyword evidence="5 10" id="KW-0732">Signal</keyword>
<keyword evidence="9" id="KW-1015">Disulfide bond</keyword>
<comment type="subcellular location">
    <subcellularLocation>
        <location evidence="1">Membrane</location>
        <topology evidence="1">Single-pass membrane protein</topology>
    </subcellularLocation>
    <subcellularLocation>
        <location evidence="2">Secreted</location>
    </subcellularLocation>
</comment>
<keyword evidence="12" id="KW-1185">Reference proteome</keyword>
<evidence type="ECO:0000256" key="1">
    <source>
        <dbReference type="ARBA" id="ARBA00004167"/>
    </source>
</evidence>
<dbReference type="InterPro" id="IPR000884">
    <property type="entry name" value="TSP1_rpt"/>
</dbReference>
<dbReference type="FunCoup" id="A0A6P8I0R0">
    <property type="interactions" value="5"/>
</dbReference>
<dbReference type="GeneID" id="116297261"/>
<gene>
    <name evidence="13" type="primary">LOC116297261</name>
</gene>
<dbReference type="Proteomes" id="UP000515163">
    <property type="component" value="Unplaced"/>
</dbReference>
<dbReference type="Pfam" id="PF00090">
    <property type="entry name" value="TSP_1"/>
    <property type="match status" value="5"/>
</dbReference>
<keyword evidence="6" id="KW-0677">Repeat</keyword>
<dbReference type="GO" id="GO:0016020">
    <property type="term" value="C:membrane"/>
    <property type="evidence" value="ECO:0007669"/>
    <property type="project" value="UniProtKB-SubCell"/>
</dbReference>
<dbReference type="PRINTS" id="PR01705">
    <property type="entry name" value="TSP1REPEAT"/>
</dbReference>
<keyword evidence="8" id="KW-0472">Membrane</keyword>
<dbReference type="RefSeq" id="XP_031561318.1">
    <property type="nucleotide sequence ID" value="XM_031705458.1"/>
</dbReference>
<dbReference type="InParanoid" id="A0A6P8I0R0"/>
<evidence type="ECO:0000256" key="2">
    <source>
        <dbReference type="ARBA" id="ARBA00004613"/>
    </source>
</evidence>
<dbReference type="InterPro" id="IPR056861">
    <property type="entry name" value="HMCN1-like_VWA"/>
</dbReference>
<dbReference type="CDD" id="cd00198">
    <property type="entry name" value="vWFA"/>
    <property type="match status" value="1"/>
</dbReference>
<dbReference type="InterPro" id="IPR036465">
    <property type="entry name" value="vWFA_dom_sf"/>
</dbReference>
<keyword evidence="4" id="KW-0812">Transmembrane</keyword>
<dbReference type="Gene3D" id="2.20.100.10">
    <property type="entry name" value="Thrombospondin type-1 (TSP1) repeat"/>
    <property type="match status" value="5"/>
</dbReference>
<dbReference type="Gene3D" id="3.40.50.410">
    <property type="entry name" value="von Willebrand factor, type A domain"/>
    <property type="match status" value="1"/>
</dbReference>
<sequence>MHHIYALLTLLFTLQHAYSLEWEALGCYKDSSKRTMPHYFGTVTYDKENPDFKDMFEQCKVKAVKLGYTYFGIQYMKECWGSENARETYNDQGCNDNCQKGDGMYGGGGSWSNYVYRVKEEWTECILKECVQYKILLVPEIGAHCPAYNREVKTGSETRPCPNKDKCIVDGGWSEYSDWTTCSKSCGGGTQERTRTCTNPAPKNGGKDCEGESKETRACGANPCPVDGGWSAYSSWSSCSKSCGGGTQERTRTCTNPPPAHGGKNCEGSSKETKQCGSAACPVDGGWSAYSSWSSCSKSCGGGTQERTRTCTNPPPAHGGKNCEGSSKETQQCGSAACPVDGGWSAYSSWSSCSKSCGGGTQERTRTCTNPPPAHGGKNCEGSSKETQQCESQACPVNGGWSAYSAYSKCTKSCGGGTQTRTRTCTNPPPSHGGANCVGPSSETQACNSQACGPAPCKVDDLVKFVIDVLPSGSVTVNNHFVGSMCQVLDGSVVAGGIPSNVAVRKDEIIKRIKDAVKNDGFVYGRLMLGILMENEEDCKGNGDKIIGEIKNELGEDDFRRFLAVDGDVSLVFAVDTTGSMKQEIYAAKQIVKSIAEYTRKGKVDYILSPFNDPTTGPVQKFSEDQLAQFEAAISRLSAHGGNDCPELSFKGIIDGIVKGNPLPSSPMYVFTDAPGKAVGEFNRDNAIGYALDYMMPINFFFSTLGCADPSKSPDYQAIIEDTGGIGLFFKNPSAFTAATPVVESDLDGTSFVYGGCIGCSRRRKRDLLDMIRRANHDIPFPVDGTVKRLIVSISAAANVDKVQLKDPAGSSAPAPLAMQGGKLWTVDAPAKGSWHLVADSSVSKLFYQVKVSALNNIDFKYSFIRTLEPSKMKVRISNPLKGEKATAKLFIPNSSLLKKDSLSVSLIDMNGAHIKNIQLVDDTVNFDLPSVKSFHLRLSGKTSAGDNFERISPQITAYPAVIRTQIMQGLLSIRRGRTSYFRAAIDLKGASRTFSVTVKSSTSGVNVNLRTNRLTVTEARSGYVSVSLTTQASVPIGTVVTIHVGAESSEIKLNLAARVMVVV</sequence>
<dbReference type="FunFam" id="2.20.100.10:FF:000007">
    <property type="entry name" value="Thrombospondin 1"/>
    <property type="match status" value="4"/>
</dbReference>
<dbReference type="FunFam" id="2.20.100.10:FF:000001">
    <property type="entry name" value="semaphorin-5A isoform X1"/>
    <property type="match status" value="1"/>
</dbReference>
<organism evidence="12 13">
    <name type="scientific">Actinia tenebrosa</name>
    <name type="common">Australian red waratah sea anemone</name>
    <dbReference type="NCBI Taxonomy" id="6105"/>
    <lineage>
        <taxon>Eukaryota</taxon>
        <taxon>Metazoa</taxon>
        <taxon>Cnidaria</taxon>
        <taxon>Anthozoa</taxon>
        <taxon>Hexacorallia</taxon>
        <taxon>Actiniaria</taxon>
        <taxon>Actiniidae</taxon>
        <taxon>Actinia</taxon>
    </lineage>
</organism>
<keyword evidence="3" id="KW-0964">Secreted</keyword>
<dbReference type="PANTHER" id="PTHR22906">
    <property type="entry name" value="PROPERDIN"/>
    <property type="match status" value="1"/>
</dbReference>
<accession>A0A6P8I0R0</accession>
<dbReference type="InterPro" id="IPR036383">
    <property type="entry name" value="TSP1_rpt_sf"/>
</dbReference>
<proteinExistence type="predicted"/>
<dbReference type="PROSITE" id="PS50092">
    <property type="entry name" value="TSP1"/>
    <property type="match status" value="5"/>
</dbReference>
<evidence type="ECO:0000259" key="11">
    <source>
        <dbReference type="Pfam" id="PF25106"/>
    </source>
</evidence>
<feature type="chain" id="PRO_5028170419" evidence="10">
    <location>
        <begin position="20"/>
        <end position="1064"/>
    </location>
</feature>
<evidence type="ECO:0000256" key="3">
    <source>
        <dbReference type="ARBA" id="ARBA00022525"/>
    </source>
</evidence>
<evidence type="ECO:0000313" key="12">
    <source>
        <dbReference type="Proteomes" id="UP000515163"/>
    </source>
</evidence>
<evidence type="ECO:0000256" key="10">
    <source>
        <dbReference type="SAM" id="SignalP"/>
    </source>
</evidence>